<dbReference type="EC" id="2.1.1.107" evidence="15"/>
<evidence type="ECO:0000256" key="16">
    <source>
        <dbReference type="PIRSR" id="PIRSR036426-1"/>
    </source>
</evidence>
<evidence type="ECO:0000256" key="12">
    <source>
        <dbReference type="ARBA" id="ARBA00025705"/>
    </source>
</evidence>
<dbReference type="STRING" id="1765967.BW247_07100"/>
<feature type="binding site" evidence="15">
    <location>
        <begin position="43"/>
        <end position="44"/>
    </location>
    <ligand>
        <name>NAD(+)</name>
        <dbReference type="ChEBI" id="CHEBI:57540"/>
    </ligand>
</feature>
<dbReference type="CDD" id="cd11642">
    <property type="entry name" value="SUMT"/>
    <property type="match status" value="1"/>
</dbReference>
<dbReference type="InterPro" id="IPR012409">
    <property type="entry name" value="Sirohaem_synth"/>
</dbReference>
<feature type="binding site" evidence="15">
    <location>
        <begin position="22"/>
        <end position="23"/>
    </location>
    <ligand>
        <name>NAD(+)</name>
        <dbReference type="ChEBI" id="CHEBI:57540"/>
    </ligand>
</feature>
<dbReference type="GO" id="GO:0004851">
    <property type="term" value="F:uroporphyrin-III C-methyltransferase activity"/>
    <property type="evidence" value="ECO:0007669"/>
    <property type="project" value="UniProtKB-UniRule"/>
</dbReference>
<dbReference type="SUPFAM" id="SSF75615">
    <property type="entry name" value="Siroheme synthase middle domains-like"/>
    <property type="match status" value="1"/>
</dbReference>
<keyword evidence="3 15" id="KW-0169">Cobalamin biosynthesis</keyword>
<dbReference type="Gene3D" id="3.30.160.110">
    <property type="entry name" value="Siroheme synthase, domain 2"/>
    <property type="match status" value="1"/>
</dbReference>
<dbReference type="NCBIfam" id="TIGR01470">
    <property type="entry name" value="cysG_Nterm"/>
    <property type="match status" value="1"/>
</dbReference>
<dbReference type="FunFam" id="3.30.950.10:FF:000001">
    <property type="entry name" value="Siroheme synthase"/>
    <property type="match status" value="1"/>
</dbReference>
<feature type="binding site" evidence="15">
    <location>
        <begin position="301"/>
        <end position="303"/>
    </location>
    <ligand>
        <name>S-adenosyl-L-methionine</name>
        <dbReference type="ChEBI" id="CHEBI:59789"/>
    </ligand>
</feature>
<evidence type="ECO:0000256" key="17">
    <source>
        <dbReference type="RuleBase" id="RU003960"/>
    </source>
</evidence>
<dbReference type="PANTHER" id="PTHR45790">
    <property type="entry name" value="SIROHEME SYNTHASE-RELATED"/>
    <property type="match status" value="1"/>
</dbReference>
<keyword evidence="4 15" id="KW-0489">Methyltransferase</keyword>
<keyword evidence="8 15" id="KW-0520">NAD</keyword>
<evidence type="ECO:0000259" key="20">
    <source>
        <dbReference type="Pfam" id="PF14824"/>
    </source>
</evidence>
<dbReference type="AlphaFoldDB" id="A0A1P8UGA5"/>
<dbReference type="EC" id="1.3.1.76" evidence="15"/>
<dbReference type="Gene3D" id="3.30.950.10">
    <property type="entry name" value="Methyltransferase, Cobalt-precorrin-4 Transmethylase, Domain 2"/>
    <property type="match status" value="1"/>
</dbReference>
<evidence type="ECO:0000256" key="6">
    <source>
        <dbReference type="ARBA" id="ARBA00022691"/>
    </source>
</evidence>
<evidence type="ECO:0000256" key="7">
    <source>
        <dbReference type="ARBA" id="ARBA00023002"/>
    </source>
</evidence>
<proteinExistence type="inferred from homology"/>
<evidence type="ECO:0000313" key="21">
    <source>
        <dbReference type="EMBL" id="APZ42887.1"/>
    </source>
</evidence>
<evidence type="ECO:0000256" key="2">
    <source>
        <dbReference type="ARBA" id="ARBA00005879"/>
    </source>
</evidence>
<evidence type="ECO:0000256" key="9">
    <source>
        <dbReference type="ARBA" id="ARBA00023239"/>
    </source>
</evidence>
<dbReference type="Pfam" id="PF10414">
    <property type="entry name" value="CysG_dimeriser"/>
    <property type="match status" value="1"/>
</dbReference>
<comment type="pathway">
    <text evidence="1 15">Porphyrin-containing compound metabolism; siroheme biosynthesis; sirohydrochlorin from precorrin-2: step 1/1.</text>
</comment>
<evidence type="ECO:0000259" key="19">
    <source>
        <dbReference type="Pfam" id="PF10414"/>
    </source>
</evidence>
<dbReference type="NCBIfam" id="TIGR01469">
    <property type="entry name" value="cobA_cysG_Cterm"/>
    <property type="match status" value="1"/>
</dbReference>
<dbReference type="HAMAP" id="MF_01646">
    <property type="entry name" value="Siroheme_synth"/>
    <property type="match status" value="1"/>
</dbReference>
<comment type="pathway">
    <text evidence="15">Porphyrin-containing compound metabolism; siroheme biosynthesis; siroheme from sirohydrochlorin: step 1/1.</text>
</comment>
<dbReference type="EMBL" id="CP019434">
    <property type="protein sequence ID" value="APZ42887.1"/>
    <property type="molecule type" value="Genomic_DNA"/>
</dbReference>
<keyword evidence="10 15" id="KW-0627">Porphyrin biosynthesis</keyword>
<evidence type="ECO:0000313" key="22">
    <source>
        <dbReference type="Proteomes" id="UP000243807"/>
    </source>
</evidence>
<evidence type="ECO:0000256" key="4">
    <source>
        <dbReference type="ARBA" id="ARBA00022603"/>
    </source>
</evidence>
<comment type="pathway">
    <text evidence="14 15">Cofactor biosynthesis; adenosylcobalamin biosynthesis; precorrin-2 from uroporphyrinogen III: step 1/1.</text>
</comment>
<dbReference type="InterPro" id="IPR037115">
    <property type="entry name" value="Sirohaem_synt_dimer_dom_sf"/>
</dbReference>
<evidence type="ECO:0000256" key="10">
    <source>
        <dbReference type="ARBA" id="ARBA00023244"/>
    </source>
</evidence>
<dbReference type="Proteomes" id="UP000243807">
    <property type="component" value="Chromosome"/>
</dbReference>
<feature type="domain" description="Tetrapyrrole methylase" evidence="18">
    <location>
        <begin position="218"/>
        <end position="427"/>
    </location>
</feature>
<evidence type="ECO:0000256" key="1">
    <source>
        <dbReference type="ARBA" id="ARBA00005010"/>
    </source>
</evidence>
<evidence type="ECO:0000256" key="14">
    <source>
        <dbReference type="ARBA" id="ARBA00060548"/>
    </source>
</evidence>
<dbReference type="SUPFAM" id="SSF51735">
    <property type="entry name" value="NAD(P)-binding Rossmann-fold domains"/>
    <property type="match status" value="1"/>
</dbReference>
<dbReference type="GO" id="GO:0043115">
    <property type="term" value="F:precorrin-2 dehydrogenase activity"/>
    <property type="evidence" value="ECO:0007669"/>
    <property type="project" value="UniProtKB-UniRule"/>
</dbReference>
<feature type="binding site" evidence="15">
    <location>
        <position position="412"/>
    </location>
    <ligand>
        <name>S-adenosyl-L-methionine</name>
        <dbReference type="ChEBI" id="CHEBI:59789"/>
    </ligand>
</feature>
<sequence>MDYLPIFMNLRGQRCLVVGGGEVAARKAALLLKAGARLRVVAPRLASPAHELLAARDDVELLRAPFNPGHLDGCVLAVAATDQQAVNRRVHALATARGVPVNVVDQPALCSFIFPAIVDRAPVTIAVSSGGAAPVLTRLLRRKLESTIPAGYGRLAALAGALRDKVRTRLDSLRARRLFWEQALEGPAAEAALAGDVPGAQAMLERELDGFGVPAGEVFLIGAGPGDPDLLTFKALRLLQKADVVVYDRLVPEAIVDLARREAERIYVGKRRGEHSLPQEDISRRLAELARQGKKVARLKGGDPFVFGRGGEEIETLAAAGVPFQVVPGITAASGCAAYAGIPLTHREHAQSVRFVTGHTRDGRLDLDWACLIDTRETLVFYMGLANLETICAELRAHGMAAETPAALIERGTLPGQRVHTGTLADLPASAAAAQAASPALLIVGGVVGLHALLGACGDAAQVEDKEMAYA</sequence>
<keyword evidence="5 15" id="KW-0808">Transferase</keyword>
<dbReference type="InterPro" id="IPR014776">
    <property type="entry name" value="4pyrrole_Mease_sub2"/>
</dbReference>
<dbReference type="Gene3D" id="1.10.8.210">
    <property type="entry name" value="Sirohaem synthase, dimerisation domain"/>
    <property type="match status" value="1"/>
</dbReference>
<feature type="binding site" evidence="15">
    <location>
        <position position="306"/>
    </location>
    <ligand>
        <name>S-adenosyl-L-methionine</name>
        <dbReference type="ChEBI" id="CHEBI:59789"/>
    </ligand>
</feature>
<evidence type="ECO:0000256" key="13">
    <source>
        <dbReference type="ARBA" id="ARBA00047561"/>
    </source>
</evidence>
<feature type="domain" description="Siroheme synthase central" evidence="20">
    <location>
        <begin position="122"/>
        <end position="146"/>
    </location>
</feature>
<keyword evidence="15" id="KW-0597">Phosphoprotein</keyword>
<dbReference type="InterPro" id="IPR035996">
    <property type="entry name" value="4pyrrol_Methylase_sf"/>
</dbReference>
<dbReference type="InterPro" id="IPR014777">
    <property type="entry name" value="4pyrrole_Mease_sub1"/>
</dbReference>
<dbReference type="InterPro" id="IPR050161">
    <property type="entry name" value="Siro_Cobalamin_biosynth"/>
</dbReference>
<dbReference type="Gene3D" id="3.40.1010.10">
    <property type="entry name" value="Cobalt-precorrin-4 Transmethylase, Domain 1"/>
    <property type="match status" value="1"/>
</dbReference>
<feature type="active site" description="Proton acceptor" evidence="15 16">
    <location>
        <position position="248"/>
    </location>
</feature>
<dbReference type="UniPathway" id="UPA00148">
    <property type="reaction ID" value="UER00211"/>
</dbReference>
<dbReference type="SUPFAM" id="SSF53790">
    <property type="entry name" value="Tetrapyrrole methylase"/>
    <property type="match status" value="1"/>
</dbReference>
<comment type="catalytic activity">
    <reaction evidence="15">
        <text>uroporphyrinogen III + 2 S-adenosyl-L-methionine = precorrin-2 + 2 S-adenosyl-L-homocysteine + H(+)</text>
        <dbReference type="Rhea" id="RHEA:32459"/>
        <dbReference type="ChEBI" id="CHEBI:15378"/>
        <dbReference type="ChEBI" id="CHEBI:57308"/>
        <dbReference type="ChEBI" id="CHEBI:57856"/>
        <dbReference type="ChEBI" id="CHEBI:58827"/>
        <dbReference type="ChEBI" id="CHEBI:59789"/>
        <dbReference type="EC" id="2.1.1.107"/>
    </reaction>
</comment>
<keyword evidence="9 15" id="KW-0456">Lyase</keyword>
<keyword evidence="6 15" id="KW-0949">S-adenosyl-L-methionine</keyword>
<feature type="modified residue" description="Phosphoserine" evidence="15">
    <location>
        <position position="129"/>
    </location>
</feature>
<feature type="domain" description="Sirohaem synthase dimerisation" evidence="19">
    <location>
        <begin position="151"/>
        <end position="208"/>
    </location>
</feature>
<keyword evidence="7 15" id="KW-0560">Oxidoreductase</keyword>
<dbReference type="OrthoDB" id="9815856at2"/>
<feature type="region of interest" description="Precorrin-2 dehydrogenase / sirohydrochlorin ferrochelatase" evidence="15">
    <location>
        <begin position="1"/>
        <end position="204"/>
    </location>
</feature>
<dbReference type="GO" id="GO:0019354">
    <property type="term" value="P:siroheme biosynthetic process"/>
    <property type="evidence" value="ECO:0007669"/>
    <property type="project" value="UniProtKB-UniRule"/>
</dbReference>
<evidence type="ECO:0000256" key="8">
    <source>
        <dbReference type="ARBA" id="ARBA00023027"/>
    </source>
</evidence>
<dbReference type="NCBIfam" id="NF004790">
    <property type="entry name" value="PRK06136.1"/>
    <property type="match status" value="1"/>
</dbReference>
<feature type="region of interest" description="Uroporphyrinogen-III C-methyltransferase" evidence="15">
    <location>
        <begin position="216"/>
        <end position="471"/>
    </location>
</feature>
<dbReference type="FunFam" id="3.30.160.110:FF:000001">
    <property type="entry name" value="Siroheme synthase"/>
    <property type="match status" value="1"/>
</dbReference>
<feature type="active site" description="Proton donor" evidence="15 16">
    <location>
        <position position="270"/>
    </location>
</feature>
<dbReference type="RefSeq" id="WP_076836535.1">
    <property type="nucleotide sequence ID" value="NZ_CP019434.1"/>
</dbReference>
<comment type="similarity">
    <text evidence="2 17">Belongs to the precorrin methyltransferase family.</text>
</comment>
<dbReference type="GO" id="GO:0051266">
    <property type="term" value="F:sirohydrochlorin ferrochelatase activity"/>
    <property type="evidence" value="ECO:0007669"/>
    <property type="project" value="UniProtKB-EC"/>
</dbReference>
<dbReference type="Gene3D" id="3.40.50.720">
    <property type="entry name" value="NAD(P)-binding Rossmann-like Domain"/>
    <property type="match status" value="1"/>
</dbReference>
<dbReference type="UniPathway" id="UPA00262">
    <property type="reaction ID" value="UER00211"/>
</dbReference>
<dbReference type="PROSITE" id="PS00840">
    <property type="entry name" value="SUMT_2"/>
    <property type="match status" value="1"/>
</dbReference>
<dbReference type="InterPro" id="IPR028281">
    <property type="entry name" value="Sirohaem_synthase_central"/>
</dbReference>
<dbReference type="FunFam" id="3.40.1010.10:FF:000001">
    <property type="entry name" value="Siroheme synthase"/>
    <property type="match status" value="1"/>
</dbReference>
<dbReference type="GO" id="GO:0032259">
    <property type="term" value="P:methylation"/>
    <property type="evidence" value="ECO:0007669"/>
    <property type="project" value="UniProtKB-KW"/>
</dbReference>
<evidence type="ECO:0000256" key="3">
    <source>
        <dbReference type="ARBA" id="ARBA00022573"/>
    </source>
</evidence>
<reference evidence="21 22" key="1">
    <citation type="submission" date="2017-01" db="EMBL/GenBank/DDBJ databases">
        <title>Draft sequence of Acidihalobacter ferrooxidans strain DSM 14175 (strain V8).</title>
        <authorList>
            <person name="Khaleque H.N."/>
            <person name="Ramsay J.P."/>
            <person name="Murphy R.J.T."/>
            <person name="Kaksonen A.H."/>
            <person name="Boxall N.J."/>
            <person name="Watkin E.L.J."/>
        </authorList>
    </citation>
    <scope>NUCLEOTIDE SEQUENCE [LARGE SCALE GENOMIC DNA]</scope>
    <source>
        <strain evidence="21 22">V8</strain>
    </source>
</reference>
<comment type="similarity">
    <text evidence="15">In the N-terminal section; belongs to the precorrin-2 dehydrogenase / sirohydrochlorin ferrochelatase family.</text>
</comment>
<feature type="binding site" evidence="15">
    <location>
        <position position="225"/>
    </location>
    <ligand>
        <name>S-adenosyl-L-methionine</name>
        <dbReference type="ChEBI" id="CHEBI:59789"/>
    </ligand>
</feature>
<dbReference type="GO" id="GO:0051287">
    <property type="term" value="F:NAD binding"/>
    <property type="evidence" value="ECO:0007669"/>
    <property type="project" value="InterPro"/>
</dbReference>
<evidence type="ECO:0000256" key="15">
    <source>
        <dbReference type="HAMAP-Rule" id="MF_01646"/>
    </source>
</evidence>
<comment type="pathway">
    <text evidence="15">Cofactor biosynthesis; adenosylcobalamin biosynthesis; sirohydrochlorin from precorrin-2: step 1/1.</text>
</comment>
<dbReference type="InterPro" id="IPR000878">
    <property type="entry name" value="4pyrrol_Mease"/>
</dbReference>
<evidence type="ECO:0000256" key="5">
    <source>
        <dbReference type="ARBA" id="ARBA00022679"/>
    </source>
</evidence>
<comment type="similarity">
    <text evidence="15">In the C-terminal section; belongs to the precorrin methyltransferase family.</text>
</comment>
<dbReference type="PIRSF" id="PIRSF036426">
    <property type="entry name" value="Sirohaem_synth"/>
    <property type="match status" value="1"/>
</dbReference>
<dbReference type="InterPro" id="IPR036291">
    <property type="entry name" value="NAD(P)-bd_dom_sf"/>
</dbReference>
<dbReference type="Pfam" id="PF14824">
    <property type="entry name" value="Sirohm_synth_M"/>
    <property type="match status" value="1"/>
</dbReference>
<feature type="binding site" evidence="15">
    <location>
        <begin position="331"/>
        <end position="332"/>
    </location>
    <ligand>
        <name>S-adenosyl-L-methionine</name>
        <dbReference type="ChEBI" id="CHEBI:59789"/>
    </ligand>
</feature>
<evidence type="ECO:0000259" key="18">
    <source>
        <dbReference type="Pfam" id="PF00590"/>
    </source>
</evidence>
<keyword evidence="11 15" id="KW-0511">Multifunctional enzyme</keyword>
<dbReference type="Pfam" id="PF13241">
    <property type="entry name" value="NAD_binding_7"/>
    <property type="match status" value="1"/>
</dbReference>
<name>A0A1P8UGA5_9GAMM</name>
<dbReference type="PANTHER" id="PTHR45790:SF1">
    <property type="entry name" value="SIROHEME SYNTHASE"/>
    <property type="match status" value="1"/>
</dbReference>
<keyword evidence="22" id="KW-1185">Reference proteome</keyword>
<dbReference type="NCBIfam" id="NF007922">
    <property type="entry name" value="PRK10637.1"/>
    <property type="match status" value="1"/>
</dbReference>
<organism evidence="21 22">
    <name type="scientific">Acidihalobacter ferrooxydans</name>
    <dbReference type="NCBI Taxonomy" id="1765967"/>
    <lineage>
        <taxon>Bacteria</taxon>
        <taxon>Pseudomonadati</taxon>
        <taxon>Pseudomonadota</taxon>
        <taxon>Gammaproteobacteria</taxon>
        <taxon>Chromatiales</taxon>
        <taxon>Ectothiorhodospiraceae</taxon>
        <taxon>Acidihalobacter</taxon>
    </lineage>
</organism>
<evidence type="ECO:0000256" key="11">
    <source>
        <dbReference type="ARBA" id="ARBA00023268"/>
    </source>
</evidence>
<dbReference type="EC" id="4.99.1.4" evidence="15"/>
<comment type="function">
    <text evidence="15">Multifunctional enzyme that catalyzes the SAM-dependent methylations of uroporphyrinogen III at position C-2 and C-7 to form precorrin-2 via precorrin-1. Then it catalyzes the NAD-dependent ring dehydrogenation of precorrin-2 to yield sirohydrochlorin. Finally, it catalyzes the ferrochelation of sirohydrochlorin to yield siroheme.</text>
</comment>
<dbReference type="KEGG" id="afy:BW247_07100"/>
<protein>
    <recommendedName>
        <fullName evidence="15">Siroheme synthase</fullName>
    </recommendedName>
    <domain>
        <recommendedName>
            <fullName evidence="15">Uroporphyrinogen-III C-methyltransferase</fullName>
            <shortName evidence="15">Urogen III methylase</shortName>
            <ecNumber evidence="15">2.1.1.107</ecNumber>
        </recommendedName>
        <alternativeName>
            <fullName evidence="15">SUMT</fullName>
        </alternativeName>
        <alternativeName>
            <fullName evidence="15">Uroporphyrinogen III methylase</fullName>
            <shortName evidence="15">UROM</shortName>
        </alternativeName>
    </domain>
    <domain>
        <recommendedName>
            <fullName evidence="15">Precorrin-2 dehydrogenase</fullName>
            <ecNumber evidence="15">1.3.1.76</ecNumber>
        </recommendedName>
    </domain>
    <domain>
        <recommendedName>
            <fullName evidence="15">Sirohydrochlorin ferrochelatase</fullName>
            <ecNumber evidence="15">4.99.1.4</ecNumber>
        </recommendedName>
    </domain>
</protein>
<dbReference type="InterPro" id="IPR003043">
    <property type="entry name" value="Uropor_MeTrfase_CS"/>
</dbReference>
<dbReference type="GO" id="GO:0009236">
    <property type="term" value="P:cobalamin biosynthetic process"/>
    <property type="evidence" value="ECO:0007669"/>
    <property type="project" value="UniProtKB-UniRule"/>
</dbReference>
<comment type="catalytic activity">
    <reaction evidence="15">
        <text>siroheme + 2 H(+) = sirohydrochlorin + Fe(2+)</text>
        <dbReference type="Rhea" id="RHEA:24360"/>
        <dbReference type="ChEBI" id="CHEBI:15378"/>
        <dbReference type="ChEBI" id="CHEBI:29033"/>
        <dbReference type="ChEBI" id="CHEBI:58351"/>
        <dbReference type="ChEBI" id="CHEBI:60052"/>
        <dbReference type="EC" id="4.99.1.4"/>
    </reaction>
</comment>
<comment type="catalytic activity">
    <reaction evidence="13 15">
        <text>precorrin-2 + NAD(+) = sirohydrochlorin + NADH + 2 H(+)</text>
        <dbReference type="Rhea" id="RHEA:15613"/>
        <dbReference type="ChEBI" id="CHEBI:15378"/>
        <dbReference type="ChEBI" id="CHEBI:57540"/>
        <dbReference type="ChEBI" id="CHEBI:57945"/>
        <dbReference type="ChEBI" id="CHEBI:58351"/>
        <dbReference type="ChEBI" id="CHEBI:58827"/>
        <dbReference type="EC" id="1.3.1.76"/>
    </reaction>
</comment>
<dbReference type="InterPro" id="IPR019478">
    <property type="entry name" value="Sirohaem_synthase_dimer_dom"/>
</dbReference>
<comment type="pathway">
    <text evidence="12 15">Porphyrin-containing compound metabolism; siroheme biosynthesis; precorrin-2 from uroporphyrinogen III: step 1/1.</text>
</comment>
<gene>
    <name evidence="15" type="primary">cysG</name>
    <name evidence="21" type="ORF">BW247_07100</name>
</gene>
<accession>A0A1P8UGA5</accession>
<dbReference type="Pfam" id="PF00590">
    <property type="entry name" value="TP_methylase"/>
    <property type="match status" value="1"/>
</dbReference>
<dbReference type="InterPro" id="IPR006366">
    <property type="entry name" value="CobA/CysG_C"/>
</dbReference>
<feature type="binding site" evidence="15">
    <location>
        <position position="383"/>
    </location>
    <ligand>
        <name>S-adenosyl-L-methionine</name>
        <dbReference type="ChEBI" id="CHEBI:59789"/>
    </ligand>
</feature>
<dbReference type="InterPro" id="IPR006367">
    <property type="entry name" value="Sirohaem_synthase_N"/>
</dbReference>